<dbReference type="AlphaFoldDB" id="A0AAW7SX17"/>
<organism evidence="2 3">
    <name type="scientific">Burkholderia vietnamiensis</name>
    <dbReference type="NCBI Taxonomy" id="60552"/>
    <lineage>
        <taxon>Bacteria</taxon>
        <taxon>Pseudomonadati</taxon>
        <taxon>Pseudomonadota</taxon>
        <taxon>Betaproteobacteria</taxon>
        <taxon>Burkholderiales</taxon>
        <taxon>Burkholderiaceae</taxon>
        <taxon>Burkholderia</taxon>
        <taxon>Burkholderia cepacia complex</taxon>
    </lineage>
</organism>
<dbReference type="RefSeq" id="WP_224019376.1">
    <property type="nucleotide sequence ID" value="NZ_BGKC01000002.1"/>
</dbReference>
<name>A0AAW7SX17_BURVI</name>
<feature type="compositionally biased region" description="Low complexity" evidence="1">
    <location>
        <begin position="19"/>
        <end position="28"/>
    </location>
</feature>
<sequence length="119" mass="12411">MRFCAMRNAAMPIPGAGREVSSSESSEVGTASHQSRKLNEQLRLTPCDEVSALNVLADHGSRQSREDAIELAACIAQPGRGPSQRHAHCRHVSDGRDVAAGAAAYDGFVPGVAPTSAGD</sequence>
<reference evidence="2" key="1">
    <citation type="submission" date="2023-07" db="EMBL/GenBank/DDBJ databases">
        <title>A collection of bacterial strains from the Burkholderia cepacia Research Laboratory and Repository.</title>
        <authorList>
            <person name="Lipuma J."/>
            <person name="Spilker T."/>
            <person name="Caverly L."/>
        </authorList>
    </citation>
    <scope>NUCLEOTIDE SEQUENCE</scope>
    <source>
        <strain evidence="2">AU44268</strain>
    </source>
</reference>
<protein>
    <recommendedName>
        <fullName evidence="4">ANTAR domain-containing protein</fullName>
    </recommendedName>
</protein>
<evidence type="ECO:0000313" key="3">
    <source>
        <dbReference type="Proteomes" id="UP001171620"/>
    </source>
</evidence>
<evidence type="ECO:0008006" key="4">
    <source>
        <dbReference type="Google" id="ProtNLM"/>
    </source>
</evidence>
<proteinExistence type="predicted"/>
<feature type="region of interest" description="Disordered" evidence="1">
    <location>
        <begin position="14"/>
        <end position="38"/>
    </location>
</feature>
<dbReference type="Proteomes" id="UP001171620">
    <property type="component" value="Unassembled WGS sequence"/>
</dbReference>
<accession>A0AAW7SX17</accession>
<gene>
    <name evidence="2" type="ORF">QZM33_02595</name>
</gene>
<evidence type="ECO:0000313" key="2">
    <source>
        <dbReference type="EMBL" id="MDN7793845.1"/>
    </source>
</evidence>
<dbReference type="EMBL" id="JAUJRV010000001">
    <property type="protein sequence ID" value="MDN7793845.1"/>
    <property type="molecule type" value="Genomic_DNA"/>
</dbReference>
<evidence type="ECO:0000256" key="1">
    <source>
        <dbReference type="SAM" id="MobiDB-lite"/>
    </source>
</evidence>
<comment type="caution">
    <text evidence="2">The sequence shown here is derived from an EMBL/GenBank/DDBJ whole genome shotgun (WGS) entry which is preliminary data.</text>
</comment>